<name>A0ABN1TRM3_9ACTN</name>
<organism evidence="3 4">
    <name type="scientific">Nocardioides dubius</name>
    <dbReference type="NCBI Taxonomy" id="317019"/>
    <lineage>
        <taxon>Bacteria</taxon>
        <taxon>Bacillati</taxon>
        <taxon>Actinomycetota</taxon>
        <taxon>Actinomycetes</taxon>
        <taxon>Propionibacteriales</taxon>
        <taxon>Nocardioidaceae</taxon>
        <taxon>Nocardioides</taxon>
    </lineage>
</organism>
<evidence type="ECO:0000313" key="3">
    <source>
        <dbReference type="EMBL" id="GAA1099796.1"/>
    </source>
</evidence>
<dbReference type="Proteomes" id="UP001501581">
    <property type="component" value="Unassembled WGS sequence"/>
</dbReference>
<keyword evidence="1" id="KW-0812">Transmembrane</keyword>
<accession>A0ABN1TRM3</accession>
<feature type="transmembrane region" description="Helical" evidence="1">
    <location>
        <begin position="203"/>
        <end position="224"/>
    </location>
</feature>
<gene>
    <name evidence="3" type="ORF">GCM10009668_16980</name>
</gene>
<feature type="transmembrane region" description="Helical" evidence="1">
    <location>
        <begin position="171"/>
        <end position="196"/>
    </location>
</feature>
<protein>
    <recommendedName>
        <fullName evidence="5">Integral membrane protein</fullName>
    </recommendedName>
</protein>
<dbReference type="EMBL" id="BAAALG010000006">
    <property type="protein sequence ID" value="GAA1099796.1"/>
    <property type="molecule type" value="Genomic_DNA"/>
</dbReference>
<dbReference type="RefSeq" id="WP_343993320.1">
    <property type="nucleotide sequence ID" value="NZ_BAAALG010000006.1"/>
</dbReference>
<reference evidence="3 4" key="1">
    <citation type="journal article" date="2019" name="Int. J. Syst. Evol. Microbiol.">
        <title>The Global Catalogue of Microorganisms (GCM) 10K type strain sequencing project: providing services to taxonomists for standard genome sequencing and annotation.</title>
        <authorList>
            <consortium name="The Broad Institute Genomics Platform"/>
            <consortium name="The Broad Institute Genome Sequencing Center for Infectious Disease"/>
            <person name="Wu L."/>
            <person name="Ma J."/>
        </authorList>
    </citation>
    <scope>NUCLEOTIDE SEQUENCE [LARGE SCALE GENOMIC DNA]</scope>
    <source>
        <strain evidence="3 4">JCM 13008</strain>
    </source>
</reference>
<evidence type="ECO:0000313" key="4">
    <source>
        <dbReference type="Proteomes" id="UP001501581"/>
    </source>
</evidence>
<feature type="chain" id="PRO_5045665076" description="Integral membrane protein" evidence="2">
    <location>
        <begin position="24"/>
        <end position="285"/>
    </location>
</feature>
<keyword evidence="1" id="KW-1133">Transmembrane helix</keyword>
<comment type="caution">
    <text evidence="3">The sequence shown here is derived from an EMBL/GenBank/DDBJ whole genome shotgun (WGS) entry which is preliminary data.</text>
</comment>
<feature type="transmembrane region" description="Helical" evidence="1">
    <location>
        <begin position="250"/>
        <end position="272"/>
    </location>
</feature>
<evidence type="ECO:0008006" key="5">
    <source>
        <dbReference type="Google" id="ProtNLM"/>
    </source>
</evidence>
<evidence type="ECO:0000256" key="1">
    <source>
        <dbReference type="SAM" id="Phobius"/>
    </source>
</evidence>
<keyword evidence="4" id="KW-1185">Reference proteome</keyword>
<keyword evidence="1" id="KW-0472">Membrane</keyword>
<evidence type="ECO:0000256" key="2">
    <source>
        <dbReference type="SAM" id="SignalP"/>
    </source>
</evidence>
<feature type="signal peptide" evidence="2">
    <location>
        <begin position="1"/>
        <end position="23"/>
    </location>
</feature>
<proteinExistence type="predicted"/>
<sequence>MIPRPATWLLALVTCLVLPVAVAATWFNTVAKDTDRYVETVAPLADDPAVTTAAATRLTAATLLAIGPPLADRPAVRTSVRRAVASVVGSSQFPPVWSRANEVAHRQVVRIMDGDRIVAGSQMQVDLAPLADELTAALASEGLTSRIDLASRDLTIEVAGTEELQQAQSAWRLLGVAGFWLPVAWLLLVAITLVTARRRLSALGLLAVGSLLGLAALWAGLAVARELVADNSGELPVAVWDVVLEGLHQAILIGGAVAGVVLLLRVAIGLGLSRQRSQKDAATAL</sequence>
<keyword evidence="2" id="KW-0732">Signal</keyword>